<feature type="region of interest" description="Disordered" evidence="1">
    <location>
        <begin position="1"/>
        <end position="26"/>
    </location>
</feature>
<reference evidence="2" key="2">
    <citation type="submission" date="2020-09" db="EMBL/GenBank/DDBJ databases">
        <authorList>
            <person name="Sun Q."/>
            <person name="Kim S."/>
        </authorList>
    </citation>
    <scope>NUCLEOTIDE SEQUENCE</scope>
    <source>
        <strain evidence="2">KCTC 42590</strain>
    </source>
</reference>
<gene>
    <name evidence="2" type="primary">fliX</name>
    <name evidence="2" type="ORF">GCM10017044_25860</name>
</gene>
<protein>
    <submittedName>
        <fullName evidence="2">Flagellar assembly protein FliX</fullName>
    </submittedName>
</protein>
<keyword evidence="2" id="KW-0966">Cell projection</keyword>
<keyword evidence="3" id="KW-1185">Reference proteome</keyword>
<dbReference type="InterPro" id="IPR019704">
    <property type="entry name" value="Flagellar_assmbl_FliX_class2"/>
</dbReference>
<sequence length="139" mass="14614">MKISGPNRIQPKSVDKSKKKPAADGGAFASALNSTEEVHTSAGISGASPLTTVGALIGLQEAPTATEGRSKGLARADEMLDVLEDIRRGLLLGAIPVQNLETLARTARGQQNKTNDPVLNEILAEIELRAEVELAKLGY</sequence>
<name>A0A919AYY5_9PROT</name>
<accession>A0A919AYY5</accession>
<evidence type="ECO:0000313" key="2">
    <source>
        <dbReference type="EMBL" id="GHF29424.1"/>
    </source>
</evidence>
<keyword evidence="2" id="KW-0282">Flagellum</keyword>
<proteinExistence type="predicted"/>
<evidence type="ECO:0000256" key="1">
    <source>
        <dbReference type="SAM" id="MobiDB-lite"/>
    </source>
</evidence>
<organism evidence="2 3">
    <name type="scientific">Kordiimonas sediminis</name>
    <dbReference type="NCBI Taxonomy" id="1735581"/>
    <lineage>
        <taxon>Bacteria</taxon>
        <taxon>Pseudomonadati</taxon>
        <taxon>Pseudomonadota</taxon>
        <taxon>Alphaproteobacteria</taxon>
        <taxon>Kordiimonadales</taxon>
        <taxon>Kordiimonadaceae</taxon>
        <taxon>Kordiimonas</taxon>
    </lineage>
</organism>
<dbReference type="Proteomes" id="UP000630923">
    <property type="component" value="Unassembled WGS sequence"/>
</dbReference>
<dbReference type="EMBL" id="BNCI01000002">
    <property type="protein sequence ID" value="GHF29424.1"/>
    <property type="molecule type" value="Genomic_DNA"/>
</dbReference>
<dbReference type="RefSeq" id="WP_191253592.1">
    <property type="nucleotide sequence ID" value="NZ_BNCI01000002.1"/>
</dbReference>
<reference evidence="2" key="1">
    <citation type="journal article" date="2014" name="Int. J. Syst. Evol. Microbiol.">
        <title>Complete genome sequence of Corynebacterium casei LMG S-19264T (=DSM 44701T), isolated from a smear-ripened cheese.</title>
        <authorList>
            <consortium name="US DOE Joint Genome Institute (JGI-PGF)"/>
            <person name="Walter F."/>
            <person name="Albersmeier A."/>
            <person name="Kalinowski J."/>
            <person name="Ruckert C."/>
        </authorList>
    </citation>
    <scope>NUCLEOTIDE SEQUENCE</scope>
    <source>
        <strain evidence="2">KCTC 42590</strain>
    </source>
</reference>
<evidence type="ECO:0000313" key="3">
    <source>
        <dbReference type="Proteomes" id="UP000630923"/>
    </source>
</evidence>
<dbReference type="GO" id="GO:0044781">
    <property type="term" value="P:bacterial-type flagellum organization"/>
    <property type="evidence" value="ECO:0007669"/>
    <property type="project" value="InterPro"/>
</dbReference>
<dbReference type="Pfam" id="PF10768">
    <property type="entry name" value="FliX"/>
    <property type="match status" value="1"/>
</dbReference>
<dbReference type="AlphaFoldDB" id="A0A919AYY5"/>
<comment type="caution">
    <text evidence="2">The sequence shown here is derived from an EMBL/GenBank/DDBJ whole genome shotgun (WGS) entry which is preliminary data.</text>
</comment>
<keyword evidence="2" id="KW-0969">Cilium</keyword>